<reference evidence="1" key="1">
    <citation type="submission" date="2013-07" db="EMBL/GenBank/DDBJ databases">
        <authorList>
            <person name="Geib S."/>
        </authorList>
    </citation>
    <scope>NUCLEOTIDE SEQUENCE</scope>
</reference>
<organism evidence="1">
    <name type="scientific">Ceratitis capitata</name>
    <name type="common">Mediterranean fruit fly</name>
    <name type="synonym">Tephritis capitata</name>
    <dbReference type="NCBI Taxonomy" id="7213"/>
    <lineage>
        <taxon>Eukaryota</taxon>
        <taxon>Metazoa</taxon>
        <taxon>Ecdysozoa</taxon>
        <taxon>Arthropoda</taxon>
        <taxon>Hexapoda</taxon>
        <taxon>Insecta</taxon>
        <taxon>Pterygota</taxon>
        <taxon>Neoptera</taxon>
        <taxon>Endopterygota</taxon>
        <taxon>Diptera</taxon>
        <taxon>Brachycera</taxon>
        <taxon>Muscomorpha</taxon>
        <taxon>Tephritoidea</taxon>
        <taxon>Tephritidae</taxon>
        <taxon>Ceratitis</taxon>
        <taxon>Ceratitis</taxon>
    </lineage>
</organism>
<accession>W8ASW5</accession>
<dbReference type="EMBL" id="GAMC01018792">
    <property type="protein sequence ID" value="JAB87763.1"/>
    <property type="molecule type" value="mRNA"/>
</dbReference>
<sequence>MSRTNETLRKPHGCDAKQLVPFHRWQRPRCRHHRSAFPLAAGSSQLCQQRRVRQQLYATICVVCSRFNAHTNKEETNFGQGLTEADFLYSKRKKRVSFALLHTEINAKLQICLWSTYTVKYVSFYCALFDSVLKNLPTT</sequence>
<evidence type="ECO:0000313" key="1">
    <source>
        <dbReference type="EMBL" id="JAB87763.1"/>
    </source>
</evidence>
<name>W8ASW5_CERCA</name>
<proteinExistence type="evidence at transcript level"/>
<reference evidence="1" key="2">
    <citation type="journal article" date="2014" name="BMC Genomics">
        <title>A genomic perspective to assessing quality of mass-reared SIT flies used in Mediterranean fruit fly (Ceratitis capitata) eradication in California.</title>
        <authorList>
            <person name="Calla B."/>
            <person name="Hall B."/>
            <person name="Hou S."/>
            <person name="Geib S.M."/>
        </authorList>
    </citation>
    <scope>NUCLEOTIDE SEQUENCE</scope>
</reference>
<protein>
    <submittedName>
        <fullName evidence="1">Uncharacterized protein</fullName>
    </submittedName>
</protein>
<dbReference type="AlphaFoldDB" id="W8ASW5"/>